<dbReference type="Gene3D" id="3.90.180.10">
    <property type="entry name" value="Medium-chain alcohol dehydrogenases, catalytic domain"/>
    <property type="match status" value="1"/>
</dbReference>
<organism evidence="3 4">
    <name type="scientific">Trichocoleus desertorum GB2-A4</name>
    <dbReference type="NCBI Taxonomy" id="2933944"/>
    <lineage>
        <taxon>Bacteria</taxon>
        <taxon>Bacillati</taxon>
        <taxon>Cyanobacteriota</taxon>
        <taxon>Cyanophyceae</taxon>
        <taxon>Leptolyngbyales</taxon>
        <taxon>Trichocoleusaceae</taxon>
        <taxon>Trichocoleus</taxon>
    </lineage>
</organism>
<feature type="domain" description="Enoyl reductase (ER)" evidence="2">
    <location>
        <begin position="17"/>
        <end position="336"/>
    </location>
</feature>
<dbReference type="Pfam" id="PF00107">
    <property type="entry name" value="ADH_zinc_N"/>
    <property type="match status" value="1"/>
</dbReference>
<evidence type="ECO:0000313" key="4">
    <source>
        <dbReference type="Proteomes" id="UP001464891"/>
    </source>
</evidence>
<dbReference type="InterPro" id="IPR013149">
    <property type="entry name" value="ADH-like_C"/>
</dbReference>
<dbReference type="Pfam" id="PF16884">
    <property type="entry name" value="ADH_N_2"/>
    <property type="match status" value="1"/>
</dbReference>
<name>A0ABV0JEH1_9CYAN</name>
<dbReference type="InterPro" id="IPR041694">
    <property type="entry name" value="ADH_N_2"/>
</dbReference>
<accession>A0ABV0JEH1</accession>
<evidence type="ECO:0000313" key="3">
    <source>
        <dbReference type="EMBL" id="MEP0820147.1"/>
    </source>
</evidence>
<dbReference type="PANTHER" id="PTHR43205">
    <property type="entry name" value="PROSTAGLANDIN REDUCTASE"/>
    <property type="match status" value="1"/>
</dbReference>
<dbReference type="EMBL" id="JAMPKM010000021">
    <property type="protein sequence ID" value="MEP0820147.1"/>
    <property type="molecule type" value="Genomic_DNA"/>
</dbReference>
<dbReference type="InterPro" id="IPR020843">
    <property type="entry name" value="ER"/>
</dbReference>
<evidence type="ECO:0000259" key="2">
    <source>
        <dbReference type="SMART" id="SM00829"/>
    </source>
</evidence>
<dbReference type="Gene3D" id="3.40.50.720">
    <property type="entry name" value="NAD(P)-binding Rossmann-like Domain"/>
    <property type="match status" value="1"/>
</dbReference>
<dbReference type="RefSeq" id="WP_190442143.1">
    <property type="nucleotide sequence ID" value="NZ_JAMPKM010000021.1"/>
</dbReference>
<protein>
    <submittedName>
        <fullName evidence="3">NADP-dependent oxidoreductase</fullName>
    </submittedName>
</protein>
<dbReference type="InterPro" id="IPR045010">
    <property type="entry name" value="MDR_fam"/>
</dbReference>
<dbReference type="SUPFAM" id="SSF51735">
    <property type="entry name" value="NAD(P)-binding Rossmann-fold domains"/>
    <property type="match status" value="1"/>
</dbReference>
<dbReference type="InterPro" id="IPR011032">
    <property type="entry name" value="GroES-like_sf"/>
</dbReference>
<dbReference type="InterPro" id="IPR036291">
    <property type="entry name" value="NAD(P)-bd_dom_sf"/>
</dbReference>
<comment type="caution">
    <text evidence="3">The sequence shown here is derived from an EMBL/GenBank/DDBJ whole genome shotgun (WGS) entry which is preliminary data.</text>
</comment>
<sequence length="343" mass="37348">MRTGINRQLRLTSRPVGDIKESDFEYREEPIPSPQEGEILVRTIYLSLDPTNRIWMSDMEQYMPPVEIGEVMRGAIIGVVEESKNQNFKQGDLVSGLLGWQDYAIAEGNSGFSLMRLPAPLPCPLTTFVGPLGFTGCTAYFGLLDIGQPKVGETVVVSAAAGAVGSIVGQIAKIKGCRVVGITGSDEKCRWLVEELGFDAAINYKTVDLESAIAQACPDGIDVYFDNVGGSILDAVLTKINLHARIPLCGLISAYNATEPVPGPYNYSHLLMKRVRVQGFIILDYIPRWSEAISDLGQWLNQGKIKYALEVVEGLGNAPKAILKLFNGNKKGKLVVKVSEEPS</sequence>
<dbReference type="SMART" id="SM00829">
    <property type="entry name" value="PKS_ER"/>
    <property type="match status" value="1"/>
</dbReference>
<proteinExistence type="predicted"/>
<dbReference type="Proteomes" id="UP001464891">
    <property type="component" value="Unassembled WGS sequence"/>
</dbReference>
<reference evidence="3 4" key="1">
    <citation type="submission" date="2022-04" db="EMBL/GenBank/DDBJ databases">
        <title>Positive selection, recombination, and allopatry shape intraspecific diversity of widespread and dominant cyanobacteria.</title>
        <authorList>
            <person name="Wei J."/>
            <person name="Shu W."/>
            <person name="Hu C."/>
        </authorList>
    </citation>
    <scope>NUCLEOTIDE SEQUENCE [LARGE SCALE GENOMIC DNA]</scope>
    <source>
        <strain evidence="3 4">GB2-A4</strain>
    </source>
</reference>
<keyword evidence="4" id="KW-1185">Reference proteome</keyword>
<dbReference type="CDD" id="cd05288">
    <property type="entry name" value="PGDH"/>
    <property type="match status" value="1"/>
</dbReference>
<dbReference type="SUPFAM" id="SSF50129">
    <property type="entry name" value="GroES-like"/>
    <property type="match status" value="1"/>
</dbReference>
<dbReference type="PANTHER" id="PTHR43205:SF7">
    <property type="entry name" value="PROSTAGLANDIN REDUCTASE 1"/>
    <property type="match status" value="1"/>
</dbReference>
<evidence type="ECO:0000256" key="1">
    <source>
        <dbReference type="ARBA" id="ARBA00023002"/>
    </source>
</evidence>
<keyword evidence="1" id="KW-0560">Oxidoreductase</keyword>
<gene>
    <name evidence="3" type="ORF">NC998_23875</name>
</gene>